<feature type="domain" description="Ribosome recycling factor" evidence="5">
    <location>
        <begin position="19"/>
        <end position="181"/>
    </location>
</feature>
<evidence type="ECO:0000313" key="7">
    <source>
        <dbReference type="Proteomes" id="UP000178091"/>
    </source>
</evidence>
<comment type="similarity">
    <text evidence="1">Belongs to the RRF family.</text>
</comment>
<comment type="caution">
    <text evidence="6">The sequence shown here is derived from an EMBL/GenBank/DDBJ whole genome shotgun (WGS) entry which is preliminary data.</text>
</comment>
<dbReference type="InterPro" id="IPR023584">
    <property type="entry name" value="Ribosome_recyc_fac_dom"/>
</dbReference>
<evidence type="ECO:0000256" key="3">
    <source>
        <dbReference type="SAM" id="Coils"/>
    </source>
</evidence>
<dbReference type="Gene3D" id="1.10.132.20">
    <property type="entry name" value="Ribosome-recycling factor"/>
    <property type="match status" value="1"/>
</dbReference>
<evidence type="ECO:0000256" key="1">
    <source>
        <dbReference type="ARBA" id="ARBA00005912"/>
    </source>
</evidence>
<evidence type="ECO:0000256" key="4">
    <source>
        <dbReference type="SAM" id="MobiDB-lite"/>
    </source>
</evidence>
<evidence type="ECO:0000259" key="5">
    <source>
        <dbReference type="Pfam" id="PF01765"/>
    </source>
</evidence>
<dbReference type="SUPFAM" id="SSF55194">
    <property type="entry name" value="Ribosome recycling factor, RRF"/>
    <property type="match status" value="1"/>
</dbReference>
<sequence>MAYDFKPFEARIKEVTLRLTKELASVRTGRATPAILDGILVESYGTRMPITSVATVSIEDARTLRITPWNMSDGKEIEKAITVANLGLSVGMDEKGVRVFFPELTAERRTELMKLAKEKLEEARASLRIARDEVWSDIQEQEKDKKMGEDDKFRAKDDMQKRADTANKAFDDALVRKEKEISS</sequence>
<dbReference type="InterPro" id="IPR002661">
    <property type="entry name" value="Ribosome_recyc_fac"/>
</dbReference>
<feature type="coiled-coil region" evidence="3">
    <location>
        <begin position="106"/>
        <end position="133"/>
    </location>
</feature>
<protein>
    <submittedName>
        <fullName evidence="6">Ribosome recycling factor</fullName>
    </submittedName>
</protein>
<dbReference type="EMBL" id="MEWW01000015">
    <property type="protein sequence ID" value="OGC84503.1"/>
    <property type="molecule type" value="Genomic_DNA"/>
</dbReference>
<dbReference type="InterPro" id="IPR036191">
    <property type="entry name" value="RRF_sf"/>
</dbReference>
<dbReference type="Pfam" id="PF01765">
    <property type="entry name" value="RRF"/>
    <property type="match status" value="1"/>
</dbReference>
<reference evidence="6 7" key="1">
    <citation type="journal article" date="2016" name="Nat. Commun.">
        <title>Thousands of microbial genomes shed light on interconnected biogeochemical processes in an aquifer system.</title>
        <authorList>
            <person name="Anantharaman K."/>
            <person name="Brown C.T."/>
            <person name="Hug L.A."/>
            <person name="Sharon I."/>
            <person name="Castelle C.J."/>
            <person name="Probst A.J."/>
            <person name="Thomas B.C."/>
            <person name="Singh A."/>
            <person name="Wilkins M.J."/>
            <person name="Karaoz U."/>
            <person name="Brodie E.L."/>
            <person name="Williams K.H."/>
            <person name="Hubbard S.S."/>
            <person name="Banfield J.F."/>
        </authorList>
    </citation>
    <scope>NUCLEOTIDE SEQUENCE [LARGE SCALE GENOMIC DNA]</scope>
</reference>
<keyword evidence="2" id="KW-0648">Protein biosynthesis</keyword>
<dbReference type="GO" id="GO:0043023">
    <property type="term" value="F:ribosomal large subunit binding"/>
    <property type="evidence" value="ECO:0007669"/>
    <property type="project" value="TreeGrafter"/>
</dbReference>
<proteinExistence type="inferred from homology"/>
<name>A0A1F4XU06_9BACT</name>
<gene>
    <name evidence="6" type="ORF">A3F55_02070</name>
</gene>
<dbReference type="AlphaFoldDB" id="A0A1F4XU06"/>
<dbReference type="PANTHER" id="PTHR20982">
    <property type="entry name" value="RIBOSOME RECYCLING FACTOR"/>
    <property type="match status" value="1"/>
</dbReference>
<dbReference type="PANTHER" id="PTHR20982:SF3">
    <property type="entry name" value="MITOCHONDRIAL RIBOSOME RECYCLING FACTOR PSEUDO 1"/>
    <property type="match status" value="1"/>
</dbReference>
<dbReference type="FunFam" id="3.30.1360.40:FF:000001">
    <property type="entry name" value="Ribosome-recycling factor"/>
    <property type="match status" value="1"/>
</dbReference>
<organism evidence="6 7">
    <name type="scientific">Candidatus Adlerbacteria bacterium RIFCSPHIGHO2_12_FULL_53_18</name>
    <dbReference type="NCBI Taxonomy" id="1797242"/>
    <lineage>
        <taxon>Bacteria</taxon>
        <taxon>Candidatus Adleribacteriota</taxon>
    </lineage>
</organism>
<dbReference type="NCBIfam" id="TIGR00496">
    <property type="entry name" value="frr"/>
    <property type="match status" value="1"/>
</dbReference>
<dbReference type="Gene3D" id="3.30.1360.40">
    <property type="match status" value="1"/>
</dbReference>
<evidence type="ECO:0000256" key="2">
    <source>
        <dbReference type="ARBA" id="ARBA00022917"/>
    </source>
</evidence>
<feature type="region of interest" description="Disordered" evidence="4">
    <location>
        <begin position="139"/>
        <end position="160"/>
    </location>
</feature>
<dbReference type="Proteomes" id="UP000178091">
    <property type="component" value="Unassembled WGS sequence"/>
</dbReference>
<keyword evidence="3" id="KW-0175">Coiled coil</keyword>
<dbReference type="GO" id="GO:0006412">
    <property type="term" value="P:translation"/>
    <property type="evidence" value="ECO:0007669"/>
    <property type="project" value="UniProtKB-KW"/>
</dbReference>
<evidence type="ECO:0000313" key="6">
    <source>
        <dbReference type="EMBL" id="OGC84503.1"/>
    </source>
</evidence>
<accession>A0A1F4XU06</accession>